<keyword evidence="5" id="KW-1185">Reference proteome</keyword>
<evidence type="ECO:0000313" key="4">
    <source>
        <dbReference type="EMBL" id="CDW79161.1"/>
    </source>
</evidence>
<reference evidence="4 5" key="1">
    <citation type="submission" date="2014-06" db="EMBL/GenBank/DDBJ databases">
        <authorList>
            <person name="Swart Estienne"/>
        </authorList>
    </citation>
    <scope>NUCLEOTIDE SEQUENCE [LARGE SCALE GENOMIC DNA]</scope>
    <source>
        <strain evidence="4 5">130c</strain>
    </source>
</reference>
<keyword evidence="1" id="KW-0479">Metal-binding</keyword>
<protein>
    <submittedName>
        <fullName evidence="4">Uncharacterized protein</fullName>
    </submittedName>
</protein>
<dbReference type="GO" id="GO:0008270">
    <property type="term" value="F:zinc ion binding"/>
    <property type="evidence" value="ECO:0007669"/>
    <property type="project" value="UniProtKB-KW"/>
</dbReference>
<proteinExistence type="predicted"/>
<evidence type="ECO:0000313" key="5">
    <source>
        <dbReference type="Proteomes" id="UP000039865"/>
    </source>
</evidence>
<evidence type="ECO:0000256" key="3">
    <source>
        <dbReference type="ARBA" id="ARBA00022833"/>
    </source>
</evidence>
<gene>
    <name evidence="4" type="primary">Contig18503.g19660</name>
    <name evidence="4" type="ORF">STYLEM_8147</name>
</gene>
<accession>A0A078ABA0</accession>
<keyword evidence="2" id="KW-0863">Zinc-finger</keyword>
<evidence type="ECO:0000256" key="2">
    <source>
        <dbReference type="ARBA" id="ARBA00022771"/>
    </source>
</evidence>
<keyword evidence="3" id="KW-0862">Zinc</keyword>
<name>A0A078ABA0_STYLE</name>
<sequence>MDDSVNEQEMLKTLEVHVINEISLIKDQQQKDFLLLKSAIEENNKMMKELIQQEFGQAKLMMLEQPAKEVKVKINKGPLALTTVGKLKEKYKNAVYNDGVVCKGNQFVGCKNSDKIGNDPNEVINHCSQCNFDLCQKCFELIENIHEHPLEKVTYGHLLETQKDSYGGGWQCDCRSFQGCVLDGKAIKDQYEIVYHDAINQFNLCVSCANSYKV</sequence>
<dbReference type="Proteomes" id="UP000039865">
    <property type="component" value="Unassembled WGS sequence"/>
</dbReference>
<dbReference type="AlphaFoldDB" id="A0A078ABA0"/>
<dbReference type="InterPro" id="IPR043145">
    <property type="entry name" value="Znf_ZZ_sf"/>
</dbReference>
<dbReference type="Gene3D" id="3.30.60.90">
    <property type="match status" value="1"/>
</dbReference>
<dbReference type="EMBL" id="CCKQ01007745">
    <property type="protein sequence ID" value="CDW79161.1"/>
    <property type="molecule type" value="Genomic_DNA"/>
</dbReference>
<organism evidence="4 5">
    <name type="scientific">Stylonychia lemnae</name>
    <name type="common">Ciliate</name>
    <dbReference type="NCBI Taxonomy" id="5949"/>
    <lineage>
        <taxon>Eukaryota</taxon>
        <taxon>Sar</taxon>
        <taxon>Alveolata</taxon>
        <taxon>Ciliophora</taxon>
        <taxon>Intramacronucleata</taxon>
        <taxon>Spirotrichea</taxon>
        <taxon>Stichotrichia</taxon>
        <taxon>Sporadotrichida</taxon>
        <taxon>Oxytrichidae</taxon>
        <taxon>Stylonychinae</taxon>
        <taxon>Stylonychia</taxon>
    </lineage>
</organism>
<evidence type="ECO:0000256" key="1">
    <source>
        <dbReference type="ARBA" id="ARBA00022723"/>
    </source>
</evidence>
<dbReference type="InParanoid" id="A0A078ABA0"/>